<evidence type="ECO:0000313" key="1">
    <source>
        <dbReference type="EMBL" id="OGG53426.1"/>
    </source>
</evidence>
<dbReference type="EMBL" id="MFKT01000012">
    <property type="protein sequence ID" value="OGG53426.1"/>
    <property type="molecule type" value="Genomic_DNA"/>
</dbReference>
<evidence type="ECO:0000313" key="2">
    <source>
        <dbReference type="Proteomes" id="UP000176863"/>
    </source>
</evidence>
<reference evidence="1 2" key="1">
    <citation type="journal article" date="2016" name="Nat. Commun.">
        <title>Thousands of microbial genomes shed light on interconnected biogeochemical processes in an aquifer system.</title>
        <authorList>
            <person name="Anantharaman K."/>
            <person name="Brown C.T."/>
            <person name="Hug L.A."/>
            <person name="Sharon I."/>
            <person name="Castelle C.J."/>
            <person name="Probst A.J."/>
            <person name="Thomas B.C."/>
            <person name="Singh A."/>
            <person name="Wilkins M.J."/>
            <person name="Karaoz U."/>
            <person name="Brodie E.L."/>
            <person name="Williams K.H."/>
            <person name="Hubbard S.S."/>
            <person name="Banfield J.F."/>
        </authorList>
    </citation>
    <scope>NUCLEOTIDE SEQUENCE [LARGE SCALE GENOMIC DNA]</scope>
</reference>
<proteinExistence type="predicted"/>
<organism evidence="1 2">
    <name type="scientific">Candidatus Kaiserbacteria bacterium RIFCSPHIGHO2_01_FULL_53_29</name>
    <dbReference type="NCBI Taxonomy" id="1798480"/>
    <lineage>
        <taxon>Bacteria</taxon>
        <taxon>Candidatus Kaiseribacteriota</taxon>
    </lineage>
</organism>
<comment type="caution">
    <text evidence="1">The sequence shown here is derived from an EMBL/GenBank/DDBJ whole genome shotgun (WGS) entry which is preliminary data.</text>
</comment>
<dbReference type="AlphaFoldDB" id="A0A1F6CW72"/>
<accession>A0A1F6CW72</accession>
<dbReference type="Proteomes" id="UP000176863">
    <property type="component" value="Unassembled WGS sequence"/>
</dbReference>
<protein>
    <submittedName>
        <fullName evidence="1">Uncharacterized protein</fullName>
    </submittedName>
</protein>
<name>A0A1F6CW72_9BACT</name>
<sequence length="78" mass="8951">MSTVTIPKTKYESLKKQAAAYRRILSAPREMLCTLSHTPNKETRAAIRELERGGGKRFNSVDELFEDALGKNWRKKVQ</sequence>
<gene>
    <name evidence="1" type="ORF">A2851_05645</name>
</gene>